<comment type="caution">
    <text evidence="1">The sequence shown here is derived from an EMBL/GenBank/DDBJ whole genome shotgun (WGS) entry which is preliminary data.</text>
</comment>
<dbReference type="EMBL" id="PUHW01000115">
    <property type="protein sequence ID" value="KAG0688888.1"/>
    <property type="molecule type" value="Genomic_DNA"/>
</dbReference>
<sequence length="488" mass="56889">MVVITPLILERSQHLISTAGEDSETVDSTYQILQQILSKPSSPYILSPILSNLLSYLLQTINLSVNKLTQVEINELTEKYQQNLKYLLKLYGLSNITEISQEFIVYYYDKLTKEFYNVKDITNIEDKLNIYNDVCEIISLRDIALWAITGKLQFIQADILGSLYSIDPDLLILHEDFKVRHLRDLLAHKWGDSMITNQWQYGIDKCTLILQSVDYDRSLQKSDISIDNMNNSENNSLKLSEIESKSYWEIKWWILFAMFLSCDYEDVVKSFQELTTTEKYNNKVKGNSIDSLKALDNTVINGKSIIRVVIISIILTQNNKERSKIWENPVLIDLFYEDQLIKNFKDNFESINFPDVNNNLIQLNNEILWCPQLDECLKKTQSLLFQKSILTYLSFVNRITLSQLSDFFSIDKKLISDFLIKSISILELPLVYDIETEIIELKSKSLNSYQQDFITKIHQNVEEELLRIQALKLNNIINNDEENNNDNI</sequence>
<dbReference type="Proteomes" id="UP000697127">
    <property type="component" value="Unassembled WGS sequence"/>
</dbReference>
<protein>
    <recommendedName>
        <fullName evidence="3">PCI domain-containing protein</fullName>
    </recommendedName>
</protein>
<dbReference type="AlphaFoldDB" id="A0A9P6WMT2"/>
<accession>A0A9P6WMT2</accession>
<keyword evidence="2" id="KW-1185">Reference proteome</keyword>
<evidence type="ECO:0008006" key="3">
    <source>
        <dbReference type="Google" id="ProtNLM"/>
    </source>
</evidence>
<dbReference type="OrthoDB" id="3992882at2759"/>
<proteinExistence type="predicted"/>
<reference evidence="1" key="1">
    <citation type="submission" date="2020-11" db="EMBL/GenBank/DDBJ databases">
        <title>Kefir isolates.</title>
        <authorList>
            <person name="Marcisauskas S."/>
            <person name="Kim Y."/>
            <person name="Blasche S."/>
        </authorList>
    </citation>
    <scope>NUCLEOTIDE SEQUENCE</scope>
    <source>
        <strain evidence="1">Olga-1</strain>
    </source>
</reference>
<evidence type="ECO:0000313" key="2">
    <source>
        <dbReference type="Proteomes" id="UP000697127"/>
    </source>
</evidence>
<organism evidence="1 2">
    <name type="scientific">Pichia californica</name>
    <dbReference type="NCBI Taxonomy" id="460514"/>
    <lineage>
        <taxon>Eukaryota</taxon>
        <taxon>Fungi</taxon>
        <taxon>Dikarya</taxon>
        <taxon>Ascomycota</taxon>
        <taxon>Saccharomycotina</taxon>
        <taxon>Pichiomycetes</taxon>
        <taxon>Pichiales</taxon>
        <taxon>Pichiaceae</taxon>
        <taxon>Pichia</taxon>
    </lineage>
</organism>
<evidence type="ECO:0000313" key="1">
    <source>
        <dbReference type="EMBL" id="KAG0688888.1"/>
    </source>
</evidence>
<gene>
    <name evidence="1" type="ORF">C6P40_000387</name>
</gene>
<name>A0A9P6WMT2_9ASCO</name>